<dbReference type="PANTHER" id="PTHR24421">
    <property type="entry name" value="NITRATE/NITRITE SENSOR PROTEIN NARX-RELATED"/>
    <property type="match status" value="1"/>
</dbReference>
<dbReference type="SUPFAM" id="SSF55874">
    <property type="entry name" value="ATPase domain of HSP90 chaperone/DNA topoisomerase II/histidine kinase"/>
    <property type="match status" value="1"/>
</dbReference>
<evidence type="ECO:0000256" key="4">
    <source>
        <dbReference type="SAM" id="Phobius"/>
    </source>
</evidence>
<evidence type="ECO:0000256" key="1">
    <source>
        <dbReference type="ARBA" id="ARBA00022679"/>
    </source>
</evidence>
<dbReference type="InterPro" id="IPR050482">
    <property type="entry name" value="Sensor_HK_TwoCompSys"/>
</dbReference>
<keyword evidence="2 6" id="KW-0418">Kinase</keyword>
<sequence>MVIASSPLVPGTSRRGRGLIIGGLWLLFLVSPVTEALHKHPGPWGAVLTAAVTVAFAFSYLAVLGNASKEDKRLGWLAFAGMVAMAVVFCVVAGEGGMFTFVYLAAGGAMMLTPYVALLWTTGLIAVASAIPLAIPSWEFEPSIPFAVGMSALASFGFMQLLRRNWELVAAQEEIARLAVNEERLRFSRDLHDILGHSLTVITVKAELAGKLVSRAPEQAGAEIADVERLAREALADVRSTVAGYRGTSLAAEITQARRSLEAAGIDAVLPHAVDGVTGPQRELFGWIVREGVTNVVRHSHARTCTVRITPSSVEVVDDGSLAASVAEGSGLAGLRERVVAAGGTLVAGPASGGGFRLFAEVPA</sequence>
<keyword evidence="3" id="KW-0902">Two-component regulatory system</keyword>
<evidence type="ECO:0000256" key="3">
    <source>
        <dbReference type="ARBA" id="ARBA00023012"/>
    </source>
</evidence>
<evidence type="ECO:0000313" key="7">
    <source>
        <dbReference type="Proteomes" id="UP001595699"/>
    </source>
</evidence>
<feature type="transmembrane region" description="Helical" evidence="4">
    <location>
        <begin position="20"/>
        <end position="37"/>
    </location>
</feature>
<organism evidence="6 7">
    <name type="scientific">Tenggerimyces flavus</name>
    <dbReference type="NCBI Taxonomy" id="1708749"/>
    <lineage>
        <taxon>Bacteria</taxon>
        <taxon>Bacillati</taxon>
        <taxon>Actinomycetota</taxon>
        <taxon>Actinomycetes</taxon>
        <taxon>Propionibacteriales</taxon>
        <taxon>Nocardioidaceae</taxon>
        <taxon>Tenggerimyces</taxon>
    </lineage>
</organism>
<dbReference type="GO" id="GO:0016301">
    <property type="term" value="F:kinase activity"/>
    <property type="evidence" value="ECO:0007669"/>
    <property type="project" value="UniProtKB-KW"/>
</dbReference>
<dbReference type="Gene3D" id="1.20.5.1930">
    <property type="match status" value="1"/>
</dbReference>
<evidence type="ECO:0000256" key="2">
    <source>
        <dbReference type="ARBA" id="ARBA00022777"/>
    </source>
</evidence>
<dbReference type="EMBL" id="JBHRZH010000036">
    <property type="protein sequence ID" value="MFC3765170.1"/>
    <property type="molecule type" value="Genomic_DNA"/>
</dbReference>
<accession>A0ABV7YII7</accession>
<keyword evidence="4" id="KW-0812">Transmembrane</keyword>
<dbReference type="InterPro" id="IPR036890">
    <property type="entry name" value="HATPase_C_sf"/>
</dbReference>
<dbReference type="CDD" id="cd16917">
    <property type="entry name" value="HATPase_UhpB-NarQ-NarX-like"/>
    <property type="match status" value="1"/>
</dbReference>
<name>A0ABV7YII7_9ACTN</name>
<feature type="transmembrane region" description="Helical" evidence="4">
    <location>
        <begin position="116"/>
        <end position="138"/>
    </location>
</feature>
<keyword evidence="4" id="KW-0472">Membrane</keyword>
<feature type="transmembrane region" description="Helical" evidence="4">
    <location>
        <begin position="76"/>
        <end position="104"/>
    </location>
</feature>
<feature type="domain" description="Signal transduction histidine kinase subgroup 3 dimerisation and phosphoacceptor" evidence="5">
    <location>
        <begin position="183"/>
        <end position="248"/>
    </location>
</feature>
<evidence type="ECO:0000259" key="5">
    <source>
        <dbReference type="Pfam" id="PF07730"/>
    </source>
</evidence>
<reference evidence="7" key="1">
    <citation type="journal article" date="2019" name="Int. J. Syst. Evol. Microbiol.">
        <title>The Global Catalogue of Microorganisms (GCM) 10K type strain sequencing project: providing services to taxonomists for standard genome sequencing and annotation.</title>
        <authorList>
            <consortium name="The Broad Institute Genomics Platform"/>
            <consortium name="The Broad Institute Genome Sequencing Center for Infectious Disease"/>
            <person name="Wu L."/>
            <person name="Ma J."/>
        </authorList>
    </citation>
    <scope>NUCLEOTIDE SEQUENCE [LARGE SCALE GENOMIC DNA]</scope>
    <source>
        <strain evidence="7">CGMCC 4.7241</strain>
    </source>
</reference>
<proteinExistence type="predicted"/>
<dbReference type="RefSeq" id="WP_205119124.1">
    <property type="nucleotide sequence ID" value="NZ_JAFBCM010000001.1"/>
</dbReference>
<dbReference type="Gene3D" id="3.30.565.10">
    <property type="entry name" value="Histidine kinase-like ATPase, C-terminal domain"/>
    <property type="match status" value="1"/>
</dbReference>
<dbReference type="PANTHER" id="PTHR24421:SF63">
    <property type="entry name" value="SENSOR HISTIDINE KINASE DESK"/>
    <property type="match status" value="1"/>
</dbReference>
<dbReference type="Pfam" id="PF07730">
    <property type="entry name" value="HisKA_3"/>
    <property type="match status" value="1"/>
</dbReference>
<dbReference type="Proteomes" id="UP001595699">
    <property type="component" value="Unassembled WGS sequence"/>
</dbReference>
<protein>
    <submittedName>
        <fullName evidence="6">Sensor histidine kinase</fullName>
    </submittedName>
</protein>
<comment type="caution">
    <text evidence="6">The sequence shown here is derived from an EMBL/GenBank/DDBJ whole genome shotgun (WGS) entry which is preliminary data.</text>
</comment>
<gene>
    <name evidence="6" type="ORF">ACFOUW_30350</name>
</gene>
<feature type="transmembrane region" description="Helical" evidence="4">
    <location>
        <begin position="44"/>
        <end position="64"/>
    </location>
</feature>
<evidence type="ECO:0000313" key="6">
    <source>
        <dbReference type="EMBL" id="MFC3765170.1"/>
    </source>
</evidence>
<keyword evidence="4" id="KW-1133">Transmembrane helix</keyword>
<keyword evidence="1" id="KW-0808">Transferase</keyword>
<keyword evidence="7" id="KW-1185">Reference proteome</keyword>
<dbReference type="InterPro" id="IPR011712">
    <property type="entry name" value="Sig_transdc_His_kin_sub3_dim/P"/>
</dbReference>